<organism evidence="2 3">
    <name type="scientific">Tolypothrix bouteillei VB521301</name>
    <dbReference type="NCBI Taxonomy" id="1479485"/>
    <lineage>
        <taxon>Bacteria</taxon>
        <taxon>Bacillati</taxon>
        <taxon>Cyanobacteriota</taxon>
        <taxon>Cyanophyceae</taxon>
        <taxon>Nostocales</taxon>
        <taxon>Tolypothrichaceae</taxon>
        <taxon>Tolypothrix</taxon>
    </lineage>
</organism>
<gene>
    <name evidence="2" type="ORF">DA73_0400031070</name>
</gene>
<evidence type="ECO:0000313" key="2">
    <source>
        <dbReference type="EMBL" id="KAF3889430.1"/>
    </source>
</evidence>
<protein>
    <submittedName>
        <fullName evidence="2">Gas vesicle protein</fullName>
    </submittedName>
</protein>
<proteinExistence type="predicted"/>
<evidence type="ECO:0000256" key="1">
    <source>
        <dbReference type="SAM" id="MobiDB-lite"/>
    </source>
</evidence>
<sequence>MKNLRNRGLNRPKISTMPRFKSETSEQLKLYKMVSDRQRLQQELKFMAERMEQLKQHLSDLDTQIEETEQSIQNLRQSPSSQSQTTRVIPTRNTTNEKGSQRGHKVYESNNFETFYLDI</sequence>
<dbReference type="AlphaFoldDB" id="A0A8S9TAG0"/>
<keyword evidence="3" id="KW-1185">Reference proteome</keyword>
<dbReference type="EMBL" id="JHEG04000001">
    <property type="protein sequence ID" value="KAF3889430.1"/>
    <property type="molecule type" value="Genomic_DNA"/>
</dbReference>
<feature type="compositionally biased region" description="Basic residues" evidence="1">
    <location>
        <begin position="1"/>
        <end position="10"/>
    </location>
</feature>
<feature type="region of interest" description="Disordered" evidence="1">
    <location>
        <begin position="1"/>
        <end position="22"/>
    </location>
</feature>
<dbReference type="Proteomes" id="UP000029738">
    <property type="component" value="Unassembled WGS sequence"/>
</dbReference>
<comment type="caution">
    <text evidence="2">The sequence shown here is derived from an EMBL/GenBank/DDBJ whole genome shotgun (WGS) entry which is preliminary data.</text>
</comment>
<dbReference type="SUPFAM" id="SSF46579">
    <property type="entry name" value="Prefoldin"/>
    <property type="match status" value="1"/>
</dbReference>
<evidence type="ECO:0000313" key="3">
    <source>
        <dbReference type="Proteomes" id="UP000029738"/>
    </source>
</evidence>
<name>A0A8S9TAG0_9CYAN</name>
<dbReference type="RefSeq" id="WP_050046654.1">
    <property type="nucleotide sequence ID" value="NZ_JHEG04000001.1"/>
</dbReference>
<feature type="compositionally biased region" description="Polar residues" evidence="1">
    <location>
        <begin position="85"/>
        <end position="98"/>
    </location>
</feature>
<feature type="region of interest" description="Disordered" evidence="1">
    <location>
        <begin position="68"/>
        <end position="103"/>
    </location>
</feature>
<dbReference type="OrthoDB" id="532026at2"/>
<reference evidence="2" key="1">
    <citation type="journal article" date="2015" name="Genome Announc.">
        <title>Draft Genome Sequence of Tolypothrix boutellei Strain VB521301.</title>
        <authorList>
            <person name="Chandrababunaidu M.M."/>
            <person name="Singh D."/>
            <person name="Sen D."/>
            <person name="Bhan S."/>
            <person name="Das S."/>
            <person name="Gupta A."/>
            <person name="Adhikary S.P."/>
            <person name="Tripathy S."/>
        </authorList>
    </citation>
    <scope>NUCLEOTIDE SEQUENCE</scope>
    <source>
        <strain evidence="2">VB521301</strain>
    </source>
</reference>
<reference evidence="2" key="2">
    <citation type="submission" date="2019-11" db="EMBL/GenBank/DDBJ databases">
        <title>Improved Assembly of Tolypothrix boutellei genome.</title>
        <authorList>
            <person name="Sarangi A.N."/>
            <person name="Mukherjee M."/>
            <person name="Ghosh S."/>
            <person name="Singh D."/>
            <person name="Das A."/>
            <person name="Kant S."/>
            <person name="Prusty A."/>
            <person name="Tripathy S."/>
        </authorList>
    </citation>
    <scope>NUCLEOTIDE SEQUENCE</scope>
    <source>
        <strain evidence="2">VB521301</strain>
    </source>
</reference>
<accession>A0A8S9TAG0</accession>